<dbReference type="PROSITE" id="PS51257">
    <property type="entry name" value="PROKAR_LIPOPROTEIN"/>
    <property type="match status" value="1"/>
</dbReference>
<gene>
    <name evidence="2" type="ORF">J2S42_006933</name>
</gene>
<evidence type="ECO:0000313" key="2">
    <source>
        <dbReference type="EMBL" id="MDQ0370264.1"/>
    </source>
</evidence>
<dbReference type="PANTHER" id="PTHR34512">
    <property type="entry name" value="CELL SURFACE PROTEIN"/>
    <property type="match status" value="1"/>
</dbReference>
<dbReference type="Gene3D" id="2.130.10.10">
    <property type="entry name" value="YVTN repeat-like/Quinoprotein amine dehydrogenase"/>
    <property type="match status" value="1"/>
</dbReference>
<dbReference type="Proteomes" id="UP001240236">
    <property type="component" value="Unassembled WGS sequence"/>
</dbReference>
<evidence type="ECO:0000259" key="1">
    <source>
        <dbReference type="Pfam" id="PF13360"/>
    </source>
</evidence>
<proteinExistence type="predicted"/>
<reference evidence="2 3" key="1">
    <citation type="submission" date="2023-07" db="EMBL/GenBank/DDBJ databases">
        <title>Sequencing the genomes of 1000 actinobacteria strains.</title>
        <authorList>
            <person name="Klenk H.-P."/>
        </authorList>
    </citation>
    <scope>NUCLEOTIDE SEQUENCE [LARGE SCALE GENOMIC DNA]</scope>
    <source>
        <strain evidence="2 3">DSM 44709</strain>
    </source>
</reference>
<dbReference type="EMBL" id="JAUSUZ010000001">
    <property type="protein sequence ID" value="MDQ0370264.1"/>
    <property type="molecule type" value="Genomic_DNA"/>
</dbReference>
<organism evidence="2 3">
    <name type="scientific">Catenuloplanes indicus</name>
    <dbReference type="NCBI Taxonomy" id="137267"/>
    <lineage>
        <taxon>Bacteria</taxon>
        <taxon>Bacillati</taxon>
        <taxon>Actinomycetota</taxon>
        <taxon>Actinomycetes</taxon>
        <taxon>Micromonosporales</taxon>
        <taxon>Micromonosporaceae</taxon>
        <taxon>Catenuloplanes</taxon>
    </lineage>
</organism>
<dbReference type="Pfam" id="PF13360">
    <property type="entry name" value="PQQ_2"/>
    <property type="match status" value="1"/>
</dbReference>
<dbReference type="AlphaFoldDB" id="A0AAE4B144"/>
<comment type="caution">
    <text evidence="2">The sequence shown here is derived from an EMBL/GenBank/DDBJ whole genome shotgun (WGS) entry which is preliminary data.</text>
</comment>
<dbReference type="PANTHER" id="PTHR34512:SF30">
    <property type="entry name" value="OUTER MEMBRANE PROTEIN ASSEMBLY FACTOR BAMB"/>
    <property type="match status" value="1"/>
</dbReference>
<dbReference type="SUPFAM" id="SSF50998">
    <property type="entry name" value="Quinoprotein alcohol dehydrogenase-like"/>
    <property type="match status" value="1"/>
</dbReference>
<evidence type="ECO:0000313" key="3">
    <source>
        <dbReference type="Proteomes" id="UP001240236"/>
    </source>
</evidence>
<keyword evidence="3" id="KW-1185">Reference proteome</keyword>
<protein>
    <submittedName>
        <fullName evidence="2">Outer membrane protein assembly factor BamB</fullName>
    </submittedName>
</protein>
<dbReference type="InterPro" id="IPR015943">
    <property type="entry name" value="WD40/YVTN_repeat-like_dom_sf"/>
</dbReference>
<name>A0AAE4B144_9ACTN</name>
<accession>A0AAE4B144</accession>
<dbReference type="InterPro" id="IPR011047">
    <property type="entry name" value="Quinoprotein_ADH-like_sf"/>
</dbReference>
<sequence length="443" mass="45942">MNRARLAALLILIVGACATIAVVPLVMRLVGDPVTGPGGLDGEGGTIAWTVDTANGSRDAWVFGDTAVVLDGTSLLGLRRGDGGRVWQLPYPAEDTALTVAGGVAVVQAGTDGPVDVIDPASGRTLWSAAGPVRMVARADALYLDSCPDRRDTPADCVLTKRRVADGATLWTMDATHVSVHENVIGARRPLAPPASAYLPVSVSEPGVRAALLDTTTGTVLPGRAEQRAWYTFAAGDTLVVTDHDPPRGDRDCTVTVTAVHARTGAAAWDGAIHSGRTAGGECTRSFPRIYSGSSELFGVGNEVAAVTRSGQATLVDVTTGETRWTTPEQGVPIAGDDESLLVRANAETGPIALLALADGRRLWSAPDTGLATTSASWEAVAHGDLVAVLGATGDRPYVLVYDARTGRQLARRGGWLTGVGEGWVMVSTGAGAGRLRLHMLTF</sequence>
<feature type="domain" description="Pyrrolo-quinoline quinone repeat" evidence="1">
    <location>
        <begin position="256"/>
        <end position="411"/>
    </location>
</feature>
<dbReference type="RefSeq" id="WP_307246090.1">
    <property type="nucleotide sequence ID" value="NZ_JAUSUZ010000001.1"/>
</dbReference>
<dbReference type="InterPro" id="IPR002372">
    <property type="entry name" value="PQQ_rpt_dom"/>
</dbReference>